<name>A0AC61S349_9BACT</name>
<comment type="caution">
    <text evidence="1">The sequence shown here is derived from an EMBL/GenBank/DDBJ whole genome shotgun (WGS) entry which is preliminary data.</text>
</comment>
<reference evidence="1" key="1">
    <citation type="submission" date="2019-04" db="EMBL/GenBank/DDBJ databases">
        <title>Microbes associate with the intestines of laboratory mice.</title>
        <authorList>
            <person name="Navarre W."/>
            <person name="Wong E."/>
            <person name="Huang K.C."/>
            <person name="Tropini C."/>
            <person name="Ng K."/>
            <person name="Yu B."/>
        </authorList>
    </citation>
    <scope>NUCLEOTIDE SEQUENCE</scope>
    <source>
        <strain evidence="1">NM86_A22</strain>
    </source>
</reference>
<dbReference type="EMBL" id="SSTG01000167">
    <property type="protein sequence ID" value="THG43886.1"/>
    <property type="molecule type" value="Genomic_DNA"/>
</dbReference>
<feature type="non-terminal residue" evidence="1">
    <location>
        <position position="701"/>
    </location>
</feature>
<proteinExistence type="predicted"/>
<protein>
    <submittedName>
        <fullName evidence="1">Uncharacterized protein</fullName>
    </submittedName>
</protein>
<evidence type="ECO:0000313" key="1">
    <source>
        <dbReference type="EMBL" id="THG43886.1"/>
    </source>
</evidence>
<accession>A0AC61S349</accession>
<evidence type="ECO:0000313" key="2">
    <source>
        <dbReference type="Proteomes" id="UP000305401"/>
    </source>
</evidence>
<keyword evidence="2" id="KW-1185">Reference proteome</keyword>
<gene>
    <name evidence="1" type="ORF">E5990_09885</name>
</gene>
<dbReference type="Proteomes" id="UP000305401">
    <property type="component" value="Unassembled WGS sequence"/>
</dbReference>
<organism evidence="1 2">
    <name type="scientific">Muribaculum caecicola</name>
    <dbReference type="NCBI Taxonomy" id="3038144"/>
    <lineage>
        <taxon>Bacteria</taxon>
        <taxon>Pseudomonadati</taxon>
        <taxon>Bacteroidota</taxon>
        <taxon>Bacteroidia</taxon>
        <taxon>Bacteroidales</taxon>
        <taxon>Muribaculaceae</taxon>
        <taxon>Muribaculum</taxon>
    </lineage>
</organism>
<sequence length="701" mass="76344">MPCRLKLIIAMNKAITLIACLSAAYTLMAVELTPQQAYSRAVDITAQTNITATQTTGQPELLYTVADTFTGSATAYILAESGKPGFIVVSADDIAVPLLGYSSESGFDAENMPPSMKAWLDGYAREIAAAKARHESDSPRVTSTTPDHAYIAPMVTTRWNQNSPYNHLCPTLNNLRSVTGCMATAEAQVLNYHKYPEKGTGNVSYKWKNGNRDIKADLDTIPLKWDLMLDIYSDKSPAESCQAVANLMYACGIVSNMDYSPSSSGANTINSAQGLYKYMGCKEASIVLRDWYNPDDWDNLVYNYLVDHGPLLYCGQSGAGGHAFVCDGYAGNGYYHFNWGWGGMSDGNFRLSALNPNSQGIGGSASGYNTSQQVITGLYKPGEQNKFIPTVAADGGITISSEFDGELGDTILVESDTETGGFYNFSMDNITVTYGLRITRNITNEDTFAPCYGITNRNLQGMRGWRNYPVEIPENLPDGTYTLAPAFNANGTGWHDMPIAQGQAKYVLMTVKENKTTFERPQPAPIKISNITLETPLYGGGAFKIKASATGTGDRKFYGNIAMLLGDFYDGEFVSDFQASPELISAKPGTDTEFTYTATLTNKRLKGQYKLVFVNTDNYKLASDPITVNVTEYVEPKISISETAIINASCVDPNDVKVKCNITCTQGFFSSTITLALGKIEDDNSFSIISRFESGVPYIES</sequence>